<dbReference type="Pfam" id="PF00078">
    <property type="entry name" value="RVT_1"/>
    <property type="match status" value="1"/>
</dbReference>
<dbReference type="AlphaFoldDB" id="A0A8B6EVY2"/>
<dbReference type="PANTHER" id="PTHR47027:SF20">
    <property type="entry name" value="REVERSE TRANSCRIPTASE-LIKE PROTEIN WITH RNA-DIRECTED DNA POLYMERASE DOMAIN"/>
    <property type="match status" value="1"/>
</dbReference>
<accession>A0A8B6EVY2</accession>
<feature type="compositionally biased region" description="Basic and acidic residues" evidence="1">
    <location>
        <begin position="31"/>
        <end position="41"/>
    </location>
</feature>
<dbReference type="Proteomes" id="UP000596742">
    <property type="component" value="Unassembled WGS sequence"/>
</dbReference>
<dbReference type="PANTHER" id="PTHR47027">
    <property type="entry name" value="REVERSE TRANSCRIPTASE DOMAIN-CONTAINING PROTEIN"/>
    <property type="match status" value="1"/>
</dbReference>
<evidence type="ECO:0000259" key="2">
    <source>
        <dbReference type="Pfam" id="PF00078"/>
    </source>
</evidence>
<protein>
    <recommendedName>
        <fullName evidence="2">Reverse transcriptase domain-containing protein</fullName>
    </recommendedName>
</protein>
<reference evidence="3" key="1">
    <citation type="submission" date="2018-11" db="EMBL/GenBank/DDBJ databases">
        <authorList>
            <person name="Alioto T."/>
            <person name="Alioto T."/>
        </authorList>
    </citation>
    <scope>NUCLEOTIDE SEQUENCE</scope>
</reference>
<dbReference type="InterPro" id="IPR043502">
    <property type="entry name" value="DNA/RNA_pol_sf"/>
</dbReference>
<evidence type="ECO:0000313" key="4">
    <source>
        <dbReference type="Proteomes" id="UP000596742"/>
    </source>
</evidence>
<gene>
    <name evidence="3" type="ORF">MGAL_10B082386</name>
</gene>
<dbReference type="InterPro" id="IPR000477">
    <property type="entry name" value="RT_dom"/>
</dbReference>
<feature type="compositionally biased region" description="Polar residues" evidence="1">
    <location>
        <begin position="107"/>
        <end position="116"/>
    </location>
</feature>
<feature type="region of interest" description="Disordered" evidence="1">
    <location>
        <begin position="31"/>
        <end position="53"/>
    </location>
</feature>
<feature type="region of interest" description="Disordered" evidence="1">
    <location>
        <begin position="97"/>
        <end position="120"/>
    </location>
</feature>
<organism evidence="3 4">
    <name type="scientific">Mytilus galloprovincialis</name>
    <name type="common">Mediterranean mussel</name>
    <dbReference type="NCBI Taxonomy" id="29158"/>
    <lineage>
        <taxon>Eukaryota</taxon>
        <taxon>Metazoa</taxon>
        <taxon>Spiralia</taxon>
        <taxon>Lophotrochozoa</taxon>
        <taxon>Mollusca</taxon>
        <taxon>Bivalvia</taxon>
        <taxon>Autobranchia</taxon>
        <taxon>Pteriomorphia</taxon>
        <taxon>Mytilida</taxon>
        <taxon>Mytiloidea</taxon>
        <taxon>Mytilidae</taxon>
        <taxon>Mytilinae</taxon>
        <taxon>Mytilus</taxon>
    </lineage>
</organism>
<name>A0A8B6EVY2_MYTGA</name>
<comment type="caution">
    <text evidence="3">The sequence shown here is derived from an EMBL/GenBank/DDBJ whole genome shotgun (WGS) entry which is preliminary data.</text>
</comment>
<dbReference type="OrthoDB" id="6156040at2759"/>
<proteinExistence type="predicted"/>
<dbReference type="EMBL" id="UYJE01005705">
    <property type="protein sequence ID" value="VDI39629.1"/>
    <property type="molecule type" value="Genomic_DNA"/>
</dbReference>
<feature type="domain" description="Reverse transcriptase" evidence="2">
    <location>
        <begin position="224"/>
        <end position="355"/>
    </location>
</feature>
<evidence type="ECO:0000256" key="1">
    <source>
        <dbReference type="SAM" id="MobiDB-lite"/>
    </source>
</evidence>
<sequence length="407" mass="46521">MVVVINEKSSSKLPQANDQIPKYLSDDSHYQEKHVQKELNKAKSQYKSDQMSSKINQKERAEYNTNSILLAQSMDTDLATHTYVAKSSKLQSDIELATNTDEGKSPKLQSVNNSGEHSSKNFYGLIRRNTNSTKELATPILYGDHKLTDPEEQRETMGKYFQNLATPKDDPGFDENFLNCQFRCEIIKEICSLSDYRSDLFNPTEISKACDEYALSAEHLKSDEEAFDVVHRDILLDKLFDQNIDPDIWDNMYNNLISKVKWINGFSNSFPVRQGVRQGGIISTHVYKMYINDLLTELEENGMGQYIVTNFTGCPTCADDIILLSSTEEEMQSMLDTSKRYSDKHRYKIHPTESVTINKYSNPKTTKSEVHFKLDDKNMPSANQGTHLGIIRAINDQTKTNIQDRIT</sequence>
<evidence type="ECO:0000313" key="3">
    <source>
        <dbReference type="EMBL" id="VDI39629.1"/>
    </source>
</evidence>
<keyword evidence="4" id="KW-1185">Reference proteome</keyword>
<dbReference type="SUPFAM" id="SSF56672">
    <property type="entry name" value="DNA/RNA polymerases"/>
    <property type="match status" value="1"/>
</dbReference>
<feature type="compositionally biased region" description="Polar residues" evidence="1">
    <location>
        <begin position="42"/>
        <end position="53"/>
    </location>
</feature>